<keyword evidence="1" id="KW-0143">Chaperone</keyword>
<comment type="caution">
    <text evidence="5">The sequence shown here is derived from an EMBL/GenBank/DDBJ whole genome shotgun (WGS) entry which is preliminary data.</text>
</comment>
<keyword evidence="2" id="KW-0175">Coiled coil</keyword>
<dbReference type="PANTHER" id="PTHR44914:SF1">
    <property type="entry name" value="CHAPERONE PROTEIN DNAJ 13"/>
    <property type="match status" value="1"/>
</dbReference>
<dbReference type="PANTHER" id="PTHR44914">
    <property type="entry name" value="CHAPERONE PROTEIN DNAJ 13"/>
    <property type="match status" value="1"/>
</dbReference>
<evidence type="ECO:0000256" key="1">
    <source>
        <dbReference type="ARBA" id="ARBA00023186"/>
    </source>
</evidence>
<protein>
    <recommendedName>
        <fullName evidence="4">DnaJ-like protein C11 C-terminal domain-containing protein</fullName>
    </recommendedName>
</protein>
<dbReference type="Proteomes" id="UP001419268">
    <property type="component" value="Unassembled WGS sequence"/>
</dbReference>
<feature type="transmembrane region" description="Helical" evidence="3">
    <location>
        <begin position="46"/>
        <end position="67"/>
    </location>
</feature>
<dbReference type="AlphaFoldDB" id="A0AAP0PKL6"/>
<feature type="domain" description="DnaJ-like protein C11 C-terminal" evidence="4">
    <location>
        <begin position="83"/>
        <end position="218"/>
    </location>
</feature>
<dbReference type="EMBL" id="JBBNAG010000003">
    <property type="protein sequence ID" value="KAK9148208.1"/>
    <property type="molecule type" value="Genomic_DNA"/>
</dbReference>
<keyword evidence="3" id="KW-0812">Transmembrane</keyword>
<dbReference type="InterPro" id="IPR024586">
    <property type="entry name" value="DnaJ-like_C11_C"/>
</dbReference>
<dbReference type="Pfam" id="PF11875">
    <property type="entry name" value="DnaJ-like_C11_C"/>
    <property type="match status" value="1"/>
</dbReference>
<gene>
    <name evidence="5" type="ORF">Scep_006965</name>
</gene>
<accession>A0AAP0PKL6</accession>
<organism evidence="5 6">
    <name type="scientific">Stephania cephalantha</name>
    <dbReference type="NCBI Taxonomy" id="152367"/>
    <lineage>
        <taxon>Eukaryota</taxon>
        <taxon>Viridiplantae</taxon>
        <taxon>Streptophyta</taxon>
        <taxon>Embryophyta</taxon>
        <taxon>Tracheophyta</taxon>
        <taxon>Spermatophyta</taxon>
        <taxon>Magnoliopsida</taxon>
        <taxon>Ranunculales</taxon>
        <taxon>Menispermaceae</taxon>
        <taxon>Menispermoideae</taxon>
        <taxon>Cissampelideae</taxon>
        <taxon>Stephania</taxon>
    </lineage>
</organism>
<sequence length="246" mass="27739">MGEEIEKSSTALEFEIGGGRKISDFSSVRMLTSVGIQILLSRRLNALIATGAMIVPSSLYFLLKTFVVKPFYLKRERQKAMEKSERSSAQVREAREAASKAQKLLENVATRKKNKQMERNGLVITKAIYGNNKAFKKRNESREVENDLASQVLDVTVPLNFLVDDSGQLKLHRGVKKSGIMGFCDPSPEESKQLYVEYIYGGQRCEVLVDDYDELLIPQEVPLILLLRFVHQCNVSAKGAYDAERE</sequence>
<dbReference type="InterPro" id="IPR042162">
    <property type="entry name" value="AtJ13"/>
</dbReference>
<keyword evidence="3" id="KW-0472">Membrane</keyword>
<reference evidence="5 6" key="1">
    <citation type="submission" date="2024-01" db="EMBL/GenBank/DDBJ databases">
        <title>Genome assemblies of Stephania.</title>
        <authorList>
            <person name="Yang L."/>
        </authorList>
    </citation>
    <scope>NUCLEOTIDE SEQUENCE [LARGE SCALE GENOMIC DNA]</scope>
    <source>
        <strain evidence="5">JXDWG</strain>
        <tissue evidence="5">Leaf</tissue>
    </source>
</reference>
<keyword evidence="6" id="KW-1185">Reference proteome</keyword>
<evidence type="ECO:0000256" key="3">
    <source>
        <dbReference type="SAM" id="Phobius"/>
    </source>
</evidence>
<keyword evidence="3" id="KW-1133">Transmembrane helix</keyword>
<feature type="coiled-coil region" evidence="2">
    <location>
        <begin position="77"/>
        <end position="111"/>
    </location>
</feature>
<evidence type="ECO:0000313" key="6">
    <source>
        <dbReference type="Proteomes" id="UP001419268"/>
    </source>
</evidence>
<proteinExistence type="predicted"/>
<name>A0AAP0PKL6_9MAGN</name>
<evidence type="ECO:0000256" key="2">
    <source>
        <dbReference type="SAM" id="Coils"/>
    </source>
</evidence>
<evidence type="ECO:0000313" key="5">
    <source>
        <dbReference type="EMBL" id="KAK9148208.1"/>
    </source>
</evidence>
<evidence type="ECO:0000259" key="4">
    <source>
        <dbReference type="Pfam" id="PF11875"/>
    </source>
</evidence>